<dbReference type="PROSITE" id="PS51257">
    <property type="entry name" value="PROKAR_LIPOPROTEIN"/>
    <property type="match status" value="1"/>
</dbReference>
<feature type="active site" description="Charge relay system" evidence="5">
    <location>
        <position position="209"/>
    </location>
</feature>
<feature type="compositionally biased region" description="Polar residues" evidence="7">
    <location>
        <begin position="409"/>
        <end position="418"/>
    </location>
</feature>
<dbReference type="SUPFAM" id="SSF54897">
    <property type="entry name" value="Protease propeptides/inhibitors"/>
    <property type="match status" value="1"/>
</dbReference>
<evidence type="ECO:0000259" key="10">
    <source>
        <dbReference type="Pfam" id="PF05922"/>
    </source>
</evidence>
<name>A0A8J3D1C5_9BACT</name>
<dbReference type="PROSITE" id="PS00138">
    <property type="entry name" value="SUBTILASE_SER"/>
    <property type="match status" value="1"/>
</dbReference>
<dbReference type="Pfam" id="PF05922">
    <property type="entry name" value="Inhibitor_I9"/>
    <property type="match status" value="1"/>
</dbReference>
<protein>
    <recommendedName>
        <fullName evidence="13">Peptidase inhibitor I9</fullName>
    </recommendedName>
</protein>
<dbReference type="InterPro" id="IPR000209">
    <property type="entry name" value="Peptidase_S8/S53_dom"/>
</dbReference>
<dbReference type="FunFam" id="3.40.50.200:FF:000014">
    <property type="entry name" value="Proteinase K"/>
    <property type="match status" value="1"/>
</dbReference>
<dbReference type="InterPro" id="IPR015500">
    <property type="entry name" value="Peptidase_S8_subtilisin-rel"/>
</dbReference>
<proteinExistence type="inferred from homology"/>
<dbReference type="InterPro" id="IPR023827">
    <property type="entry name" value="Peptidase_S8_Asp-AS"/>
</dbReference>
<comment type="similarity">
    <text evidence="1 5 6">Belongs to the peptidase S8 family.</text>
</comment>
<dbReference type="InterPro" id="IPR023828">
    <property type="entry name" value="Peptidase_S8_Ser-AS"/>
</dbReference>
<feature type="chain" id="PRO_5035162163" description="Peptidase inhibitor I9" evidence="8">
    <location>
        <begin position="28"/>
        <end position="517"/>
    </location>
</feature>
<dbReference type="AlphaFoldDB" id="A0A8J3D1C5"/>
<comment type="caution">
    <text evidence="11">The sequence shown here is derived from an EMBL/GenBank/DDBJ whole genome shotgun (WGS) entry which is preliminary data.</text>
</comment>
<organism evidence="11 12">
    <name type="scientific">Mongoliitalea lutea</name>
    <dbReference type="NCBI Taxonomy" id="849756"/>
    <lineage>
        <taxon>Bacteria</taxon>
        <taxon>Pseudomonadati</taxon>
        <taxon>Bacteroidota</taxon>
        <taxon>Cytophagia</taxon>
        <taxon>Cytophagales</taxon>
        <taxon>Cyclobacteriaceae</taxon>
        <taxon>Mongoliitalea</taxon>
    </lineage>
</organism>
<keyword evidence="4 5" id="KW-0720">Serine protease</keyword>
<feature type="domain" description="Inhibitor I9" evidence="10">
    <location>
        <begin position="54"/>
        <end position="136"/>
    </location>
</feature>
<dbReference type="Gene3D" id="3.30.70.80">
    <property type="entry name" value="Peptidase S8 propeptide/proteinase inhibitor I9"/>
    <property type="match status" value="1"/>
</dbReference>
<evidence type="ECO:0000259" key="9">
    <source>
        <dbReference type="Pfam" id="PF00082"/>
    </source>
</evidence>
<dbReference type="RefSeq" id="WP_189586702.1">
    <property type="nucleotide sequence ID" value="NZ_BMYF01000039.1"/>
</dbReference>
<dbReference type="InterPro" id="IPR010259">
    <property type="entry name" value="S8pro/Inhibitor_I9"/>
</dbReference>
<dbReference type="Gene3D" id="3.40.50.200">
    <property type="entry name" value="Peptidase S8/S53 domain"/>
    <property type="match status" value="1"/>
</dbReference>
<evidence type="ECO:0000256" key="6">
    <source>
        <dbReference type="RuleBase" id="RU003355"/>
    </source>
</evidence>
<dbReference type="InterPro" id="IPR022398">
    <property type="entry name" value="Peptidase_S8_His-AS"/>
</dbReference>
<evidence type="ECO:0000256" key="5">
    <source>
        <dbReference type="PROSITE-ProRule" id="PRU01240"/>
    </source>
</evidence>
<dbReference type="PROSITE" id="PS51892">
    <property type="entry name" value="SUBTILASE"/>
    <property type="match status" value="1"/>
</dbReference>
<dbReference type="PANTHER" id="PTHR43806">
    <property type="entry name" value="PEPTIDASE S8"/>
    <property type="match status" value="1"/>
</dbReference>
<dbReference type="Proteomes" id="UP000642809">
    <property type="component" value="Unassembled WGS sequence"/>
</dbReference>
<dbReference type="PROSITE" id="PS00137">
    <property type="entry name" value="SUBTILASE_HIS"/>
    <property type="match status" value="1"/>
</dbReference>
<dbReference type="GO" id="GO:0004252">
    <property type="term" value="F:serine-type endopeptidase activity"/>
    <property type="evidence" value="ECO:0007669"/>
    <property type="project" value="UniProtKB-UniRule"/>
</dbReference>
<dbReference type="InterPro" id="IPR036852">
    <property type="entry name" value="Peptidase_S8/S53_dom_sf"/>
</dbReference>
<dbReference type="EMBL" id="BMYF01000039">
    <property type="protein sequence ID" value="GHB53680.1"/>
    <property type="molecule type" value="Genomic_DNA"/>
</dbReference>
<keyword evidence="2 5" id="KW-0645">Protease</keyword>
<evidence type="ECO:0000313" key="12">
    <source>
        <dbReference type="Proteomes" id="UP000642809"/>
    </source>
</evidence>
<evidence type="ECO:0000313" key="11">
    <source>
        <dbReference type="EMBL" id="GHB53680.1"/>
    </source>
</evidence>
<dbReference type="Pfam" id="PF00082">
    <property type="entry name" value="Peptidase_S8"/>
    <property type="match status" value="1"/>
</dbReference>
<dbReference type="SUPFAM" id="SSF52743">
    <property type="entry name" value="Subtilisin-like"/>
    <property type="match status" value="1"/>
</dbReference>
<dbReference type="PANTHER" id="PTHR43806:SF11">
    <property type="entry name" value="CEREVISIN-RELATED"/>
    <property type="match status" value="1"/>
</dbReference>
<dbReference type="GO" id="GO:0006508">
    <property type="term" value="P:proteolysis"/>
    <property type="evidence" value="ECO:0007669"/>
    <property type="project" value="UniProtKB-KW"/>
</dbReference>
<dbReference type="GO" id="GO:0005615">
    <property type="term" value="C:extracellular space"/>
    <property type="evidence" value="ECO:0007669"/>
    <property type="project" value="TreeGrafter"/>
</dbReference>
<dbReference type="PRINTS" id="PR00723">
    <property type="entry name" value="SUBTILISIN"/>
</dbReference>
<evidence type="ECO:0000256" key="1">
    <source>
        <dbReference type="ARBA" id="ARBA00011073"/>
    </source>
</evidence>
<dbReference type="PROSITE" id="PS00136">
    <property type="entry name" value="SUBTILASE_ASP"/>
    <property type="match status" value="1"/>
</dbReference>
<feature type="active site" description="Charge relay system" evidence="5">
    <location>
        <position position="361"/>
    </location>
</feature>
<feature type="signal peptide" evidence="8">
    <location>
        <begin position="1"/>
        <end position="27"/>
    </location>
</feature>
<dbReference type="CDD" id="cd04077">
    <property type="entry name" value="Peptidases_S8_PCSK9_ProteinaseK_like"/>
    <property type="match status" value="1"/>
</dbReference>
<reference evidence="11" key="1">
    <citation type="journal article" date="2014" name="Int. J. Syst. Evol. Microbiol.">
        <title>Complete genome sequence of Corynebacterium casei LMG S-19264T (=DSM 44701T), isolated from a smear-ripened cheese.</title>
        <authorList>
            <consortium name="US DOE Joint Genome Institute (JGI-PGF)"/>
            <person name="Walter F."/>
            <person name="Albersmeier A."/>
            <person name="Kalinowski J."/>
            <person name="Ruckert C."/>
        </authorList>
    </citation>
    <scope>NUCLEOTIDE SEQUENCE</scope>
    <source>
        <strain evidence="11">KCTC 23224</strain>
    </source>
</reference>
<evidence type="ECO:0008006" key="13">
    <source>
        <dbReference type="Google" id="ProtNLM"/>
    </source>
</evidence>
<dbReference type="InterPro" id="IPR050131">
    <property type="entry name" value="Peptidase_S8_subtilisin-like"/>
</dbReference>
<keyword evidence="8" id="KW-0732">Signal</keyword>
<evidence type="ECO:0000256" key="8">
    <source>
        <dbReference type="SAM" id="SignalP"/>
    </source>
</evidence>
<dbReference type="InterPro" id="IPR034193">
    <property type="entry name" value="PCSK9_ProteinaseK-like"/>
</dbReference>
<evidence type="ECO:0000256" key="3">
    <source>
        <dbReference type="ARBA" id="ARBA00022801"/>
    </source>
</evidence>
<evidence type="ECO:0000256" key="4">
    <source>
        <dbReference type="ARBA" id="ARBA00022825"/>
    </source>
</evidence>
<dbReference type="InterPro" id="IPR037045">
    <property type="entry name" value="S8pro/Inhibitor_I9_sf"/>
</dbReference>
<feature type="region of interest" description="Disordered" evidence="7">
    <location>
        <begin position="409"/>
        <end position="446"/>
    </location>
</feature>
<evidence type="ECO:0000256" key="7">
    <source>
        <dbReference type="SAM" id="MobiDB-lite"/>
    </source>
</evidence>
<accession>A0A8J3D1C5</accession>
<feature type="active site" description="Charge relay system" evidence="5">
    <location>
        <position position="178"/>
    </location>
</feature>
<keyword evidence="3 5" id="KW-0378">Hydrolase</keyword>
<gene>
    <name evidence="11" type="ORF">GCM10008106_37540</name>
</gene>
<evidence type="ECO:0000256" key="2">
    <source>
        <dbReference type="ARBA" id="ARBA00022670"/>
    </source>
</evidence>
<keyword evidence="12" id="KW-1185">Reference proteome</keyword>
<feature type="domain" description="Peptidase S8/S53" evidence="9">
    <location>
        <begin position="169"/>
        <end position="411"/>
    </location>
</feature>
<feature type="compositionally biased region" description="Acidic residues" evidence="7">
    <location>
        <begin position="424"/>
        <end position="437"/>
    </location>
</feature>
<sequence length="517" mass="54351">MFTKNYFKWSSKWGALLLGLIFFAASCQEKQNDRAVIDAEMASIDKLEGPIPGKFIVVLHEETLNFRKTDNYELVQAGMREVASGLLARYEVADESVDRVFGNLLTGFSVSLTDNQVALLQNDPSVKYIEQDGYMHAYTTTQTNATWGLDRIDQRSLPLNGTYIYTANGQGVTAYIIDTGIRTDHVEFGGRAQRGFDAFGGNSEDCNGHGTHVAGTVGGTTFGVAKNVTLVGVRVLDCRGSGSFSGVIAGMDWVVSQANGPSVANMSLGGGSSTAVNDAVARMYNAGVPVIVAAGNSNANACNSSPAGAPRAYTVGSTVNNDSRSSFSNFGNCVDIFAPGSSITAAWHTSPTAINTISGTSMASPHVAGVAALFLQANPSASAQAVYNFLTDTSTKNIVTNSNTTNNHLLYSLGTGSSTPDPTPDPEPEPENPEEPVDGIQLSGSGTKVQGRWRATLNWTGASSSQVDIFRNGTKIATVNNSGTYVDQTNNRGSGSLTYTVCEAGSSNCSSAVTISF</sequence>
<reference evidence="11" key="2">
    <citation type="submission" date="2020-09" db="EMBL/GenBank/DDBJ databases">
        <authorList>
            <person name="Sun Q."/>
            <person name="Kim S."/>
        </authorList>
    </citation>
    <scope>NUCLEOTIDE SEQUENCE</scope>
    <source>
        <strain evidence="11">KCTC 23224</strain>
    </source>
</reference>